<keyword evidence="3" id="KW-1185">Reference proteome</keyword>
<organism evidence="2 3">
    <name type="scientific">Eumeta variegata</name>
    <name type="common">Bagworm moth</name>
    <name type="synonym">Eumeta japonica</name>
    <dbReference type="NCBI Taxonomy" id="151549"/>
    <lineage>
        <taxon>Eukaryota</taxon>
        <taxon>Metazoa</taxon>
        <taxon>Ecdysozoa</taxon>
        <taxon>Arthropoda</taxon>
        <taxon>Hexapoda</taxon>
        <taxon>Insecta</taxon>
        <taxon>Pterygota</taxon>
        <taxon>Neoptera</taxon>
        <taxon>Endopterygota</taxon>
        <taxon>Lepidoptera</taxon>
        <taxon>Glossata</taxon>
        <taxon>Ditrysia</taxon>
        <taxon>Tineoidea</taxon>
        <taxon>Psychidae</taxon>
        <taxon>Oiketicinae</taxon>
        <taxon>Eumeta</taxon>
    </lineage>
</organism>
<evidence type="ECO:0000313" key="2">
    <source>
        <dbReference type="EMBL" id="GBP81127.1"/>
    </source>
</evidence>
<dbReference type="EMBL" id="BGZK01001497">
    <property type="protein sequence ID" value="GBP81127.1"/>
    <property type="molecule type" value="Genomic_DNA"/>
</dbReference>
<evidence type="ECO:0000313" key="3">
    <source>
        <dbReference type="Proteomes" id="UP000299102"/>
    </source>
</evidence>
<dbReference type="AlphaFoldDB" id="A0A4C1Z3C7"/>
<reference evidence="2 3" key="1">
    <citation type="journal article" date="2019" name="Commun. Biol.">
        <title>The bagworm genome reveals a unique fibroin gene that provides high tensile strength.</title>
        <authorList>
            <person name="Kono N."/>
            <person name="Nakamura H."/>
            <person name="Ohtoshi R."/>
            <person name="Tomita M."/>
            <person name="Numata K."/>
            <person name="Arakawa K."/>
        </authorList>
    </citation>
    <scope>NUCLEOTIDE SEQUENCE [LARGE SCALE GENOMIC DNA]</scope>
</reference>
<feature type="region of interest" description="Disordered" evidence="1">
    <location>
        <begin position="71"/>
        <end position="91"/>
    </location>
</feature>
<dbReference type="Proteomes" id="UP000299102">
    <property type="component" value="Unassembled WGS sequence"/>
</dbReference>
<gene>
    <name evidence="2" type="ORF">EVAR_88225_1</name>
</gene>
<sequence length="109" mass="11992">MSVKSPRAKRKFCGRGVIVAAPSLVSNAYRKGTPSVREEPLKEKVVTSLCRRAVNCSPRAHSPLRMLRDASASFGMPPAPRQHSGDSLPCRARGSIRHLHHLTHTTQSR</sequence>
<name>A0A4C1Z3C7_EUMVA</name>
<proteinExistence type="predicted"/>
<accession>A0A4C1Z3C7</accession>
<protein>
    <submittedName>
        <fullName evidence="2">Uncharacterized protein</fullName>
    </submittedName>
</protein>
<evidence type="ECO:0000256" key="1">
    <source>
        <dbReference type="SAM" id="MobiDB-lite"/>
    </source>
</evidence>
<comment type="caution">
    <text evidence="2">The sequence shown here is derived from an EMBL/GenBank/DDBJ whole genome shotgun (WGS) entry which is preliminary data.</text>
</comment>